<keyword evidence="3" id="KW-0319">Glycerol metabolism</keyword>
<accession>A0A6J0P7Q3</accession>
<protein>
    <recommendedName>
        <fullName evidence="1">glycerophosphodiester phosphodiesterase</fullName>
        <ecNumber evidence="1">3.1.4.46</ecNumber>
    </recommendedName>
</protein>
<dbReference type="GeneID" id="108862903"/>
<evidence type="ECO:0000256" key="3">
    <source>
        <dbReference type="ARBA" id="ARBA00022798"/>
    </source>
</evidence>
<dbReference type="OrthoDB" id="1058301at2759"/>
<feature type="domain" description="GP-PDE" evidence="9">
    <location>
        <begin position="337"/>
        <end position="646"/>
    </location>
</feature>
<evidence type="ECO:0000256" key="7">
    <source>
        <dbReference type="SAM" id="MobiDB-lite"/>
    </source>
</evidence>
<dbReference type="InterPro" id="IPR017946">
    <property type="entry name" value="PLC-like_Pdiesterase_TIM-brl"/>
</dbReference>
<evidence type="ECO:0000256" key="2">
    <source>
        <dbReference type="ARBA" id="ARBA00022729"/>
    </source>
</evidence>
<evidence type="ECO:0000256" key="8">
    <source>
        <dbReference type="SAM" id="SignalP"/>
    </source>
</evidence>
<evidence type="ECO:0000256" key="5">
    <source>
        <dbReference type="ARBA" id="ARBA00023180"/>
    </source>
</evidence>
<dbReference type="Proteomes" id="UP000504610">
    <property type="component" value="Chromosome 5"/>
</dbReference>
<dbReference type="KEGG" id="rsz:108862903"/>
<keyword evidence="2 8" id="KW-0732">Signal</keyword>
<evidence type="ECO:0000256" key="6">
    <source>
        <dbReference type="ARBA" id="ARBA00047512"/>
    </source>
</evidence>
<sequence>MVFPRMVFLILLNFFILQTVSSSSWKTLHGKPPVVVARGGFSGLLPDSSENAYLMVKLTTSPDVKLWCDLQLTKDGVGICFPNLNLDNGSNVKDVYPNHKEWFSVGFTWKELSTVALKQGVFSRSQVFDDVSYMVPVEEVAKLGTSGLWLNIQHSDFYTQHNLSMRNFVLSLPSHAKINFISSPDISFLKSMKKDVKPTKTKLIFRFLSQDQIDPFTNQSYASLAKNLSYIKTFATGVLVPKSYIWPVSSDLYLQPHTSLVSDAHRHGLQVFASEFANDAVFAYNYSYDPTNEYLYFIDNGNFSVDGFLSDFPLTPYRAINCFSHLNKKKAKKQANVTIISKDGASGDFPSSTDLAYEKAVRDGVDIIDCNVQMSKDKIPFCMSSIDLMSSTNVFDTSFKNLSSTASDIKETTQRSGIFTYSLTMSEIQTLKPVISNPQGTYGLFRNPRNKNLGKFLTLAEFLLLPNRHSSLSGILIKVENAASLAKDQGVSIVDAVLDELKRATATRETYTILIQSTDKAVLMEFKEKRKMSNDELVYVVDQDVDGVTDPAIKDIKSFAGSVVISKKSVVPYNGGIARLKSETSVVPRLRSSGLRVYVETFSNEFISQPYDFFSDPTVEIDYFVRGDPEVDGIITDFPATTARYTKNQCYSKMGLIGTGGLVPLANPEIISPAEAPYPPLFDSNVTEPPLPAVRSQPPAPTPTPAAPAKAKSKAQSVQVSFTSRTMLVLVSFFIIA</sequence>
<dbReference type="GO" id="GO:0006629">
    <property type="term" value="P:lipid metabolic process"/>
    <property type="evidence" value="ECO:0007669"/>
    <property type="project" value="InterPro"/>
</dbReference>
<evidence type="ECO:0000313" key="10">
    <source>
        <dbReference type="Proteomes" id="UP000504610"/>
    </source>
</evidence>
<reference evidence="11" key="2">
    <citation type="submission" date="2025-08" db="UniProtKB">
        <authorList>
            <consortium name="RefSeq"/>
        </authorList>
    </citation>
    <scope>IDENTIFICATION</scope>
    <source>
        <tissue evidence="11">Leaf</tissue>
    </source>
</reference>
<dbReference type="PANTHER" id="PTHR43620">
    <property type="entry name" value="GLYCEROPHOSPHORYL DIESTER PHOSPHODIESTERASE"/>
    <property type="match status" value="1"/>
</dbReference>
<dbReference type="EC" id="3.1.4.46" evidence="1"/>
<keyword evidence="5" id="KW-0325">Glycoprotein</keyword>
<dbReference type="GO" id="GO:0008889">
    <property type="term" value="F:glycerophosphodiester phosphodiesterase activity"/>
    <property type="evidence" value="ECO:0007669"/>
    <property type="project" value="UniProtKB-EC"/>
</dbReference>
<proteinExistence type="predicted"/>
<feature type="domain" description="GP-PDE" evidence="9">
    <location>
        <begin position="33"/>
        <end position="320"/>
    </location>
</feature>
<keyword evidence="4" id="KW-0378">Hydrolase</keyword>
<keyword evidence="10" id="KW-1185">Reference proteome</keyword>
<dbReference type="SUPFAM" id="SSF51695">
    <property type="entry name" value="PLC-like phosphodiesterases"/>
    <property type="match status" value="2"/>
</dbReference>
<feature type="region of interest" description="Disordered" evidence="7">
    <location>
        <begin position="687"/>
        <end position="711"/>
    </location>
</feature>
<reference evidence="10" key="1">
    <citation type="journal article" date="2019" name="Database">
        <title>The radish genome database (RadishGD): an integrated information resource for radish genomics.</title>
        <authorList>
            <person name="Yu H.J."/>
            <person name="Baek S."/>
            <person name="Lee Y.J."/>
            <person name="Cho A."/>
            <person name="Mun J.H."/>
        </authorList>
    </citation>
    <scope>NUCLEOTIDE SEQUENCE [LARGE SCALE GENOMIC DNA]</scope>
    <source>
        <strain evidence="10">cv. WK10039</strain>
    </source>
</reference>
<dbReference type="PROSITE" id="PS51704">
    <property type="entry name" value="GP_PDE"/>
    <property type="match status" value="2"/>
</dbReference>
<feature type="chain" id="PRO_5040826013" description="glycerophosphodiester phosphodiesterase" evidence="8">
    <location>
        <begin position="23"/>
        <end position="737"/>
    </location>
</feature>
<dbReference type="PANTHER" id="PTHR43620:SF10">
    <property type="entry name" value="GLYCEROPHOSPHODIESTER PHOSPHODIESTERASE GDPDL5"/>
    <property type="match status" value="1"/>
</dbReference>
<comment type="catalytic activity">
    <reaction evidence="6">
        <text>a sn-glycero-3-phosphodiester + H2O = an alcohol + sn-glycerol 3-phosphate + H(+)</text>
        <dbReference type="Rhea" id="RHEA:12969"/>
        <dbReference type="ChEBI" id="CHEBI:15377"/>
        <dbReference type="ChEBI" id="CHEBI:15378"/>
        <dbReference type="ChEBI" id="CHEBI:30879"/>
        <dbReference type="ChEBI" id="CHEBI:57597"/>
        <dbReference type="ChEBI" id="CHEBI:83408"/>
        <dbReference type="EC" id="3.1.4.46"/>
    </reaction>
</comment>
<dbReference type="FunFam" id="3.20.20.190:FF:000011">
    <property type="entry name" value="Glycerophosphodiester phosphodiesterase GDPDL3"/>
    <property type="match status" value="1"/>
</dbReference>
<dbReference type="CDD" id="cd08603">
    <property type="entry name" value="GDPD_SHV3_repeat_1"/>
    <property type="match status" value="1"/>
</dbReference>
<gene>
    <name evidence="11" type="primary">LOC108862903</name>
</gene>
<evidence type="ECO:0000256" key="1">
    <source>
        <dbReference type="ARBA" id="ARBA00012247"/>
    </source>
</evidence>
<dbReference type="InterPro" id="IPR030395">
    <property type="entry name" value="GP_PDE_dom"/>
</dbReference>
<evidence type="ECO:0000259" key="9">
    <source>
        <dbReference type="PROSITE" id="PS51704"/>
    </source>
</evidence>
<name>A0A6J0P7Q3_RAPSA</name>
<evidence type="ECO:0000313" key="11">
    <source>
        <dbReference type="RefSeq" id="XP_018492670.2"/>
    </source>
</evidence>
<dbReference type="Gene3D" id="3.20.20.190">
    <property type="entry name" value="Phosphatidylinositol (PI) phosphodiesterase"/>
    <property type="match status" value="2"/>
</dbReference>
<dbReference type="AlphaFoldDB" id="A0A6J0P7Q3"/>
<dbReference type="RefSeq" id="XP_018492670.2">
    <property type="nucleotide sequence ID" value="XM_018637168.2"/>
</dbReference>
<organism evidence="10 11">
    <name type="scientific">Raphanus sativus</name>
    <name type="common">Radish</name>
    <name type="synonym">Raphanus raphanistrum var. sativus</name>
    <dbReference type="NCBI Taxonomy" id="3726"/>
    <lineage>
        <taxon>Eukaryota</taxon>
        <taxon>Viridiplantae</taxon>
        <taxon>Streptophyta</taxon>
        <taxon>Embryophyta</taxon>
        <taxon>Tracheophyta</taxon>
        <taxon>Spermatophyta</taxon>
        <taxon>Magnoliopsida</taxon>
        <taxon>eudicotyledons</taxon>
        <taxon>Gunneridae</taxon>
        <taxon>Pentapetalae</taxon>
        <taxon>rosids</taxon>
        <taxon>malvids</taxon>
        <taxon>Brassicales</taxon>
        <taxon>Brassicaceae</taxon>
        <taxon>Brassiceae</taxon>
        <taxon>Raphanus</taxon>
    </lineage>
</organism>
<dbReference type="Pfam" id="PF03009">
    <property type="entry name" value="GDPD"/>
    <property type="match status" value="2"/>
</dbReference>
<evidence type="ECO:0000256" key="4">
    <source>
        <dbReference type="ARBA" id="ARBA00022801"/>
    </source>
</evidence>
<feature type="signal peptide" evidence="8">
    <location>
        <begin position="1"/>
        <end position="22"/>
    </location>
</feature>
<dbReference type="GO" id="GO:0006071">
    <property type="term" value="P:glycerol metabolic process"/>
    <property type="evidence" value="ECO:0007669"/>
    <property type="project" value="UniProtKB-KW"/>
</dbReference>